<feature type="transmembrane region" description="Helical" evidence="1">
    <location>
        <begin position="477"/>
        <end position="499"/>
    </location>
</feature>
<feature type="transmembrane region" description="Helical" evidence="1">
    <location>
        <begin position="407"/>
        <end position="427"/>
    </location>
</feature>
<feature type="transmembrane region" description="Helical" evidence="1">
    <location>
        <begin position="90"/>
        <end position="106"/>
    </location>
</feature>
<feature type="transmembrane region" description="Helical" evidence="1">
    <location>
        <begin position="505"/>
        <end position="524"/>
    </location>
</feature>
<proteinExistence type="predicted"/>
<dbReference type="InterPro" id="IPR011853">
    <property type="entry name" value="TRAP_DctM-Dct_fused"/>
</dbReference>
<sequence length="676" mass="72958">MNSEHEKNRQEPGVQPEETIEKSIKELEMEAMDEKKQQELLEKFDNESRVRTFTNRGMALFVKAFAIAVSLYHLYTAYFGTLVTLKHRSLHVAMILALAFVLYPAFKKSSRNRLAWYDAICSVLALSVTAYIFSDYLGIVHRAGVPNQLDLFFGVVLIFLVLESARRVTGWALPLMGVIFILYALFGRNMPGFFGHRGYSWTQIANHLFVSTDGVYGTAVGVASTYIFLFILFGAFMNKSGMGQFFNDIALAFAGHTKGGPAKVAVIASGFLGSINGAAVANVVTTGAFTIPLMKRTGYSADFSGAVEASASVGGQLLPPIMGAAAFIMAEVLGVQYRVIVMAAILPALLYYLGIMVQVQMRASKNGLEGLPKDQLPTIGEVMRERGHLLLPLIFLIYMLFFSGRTIIYSAFLTIVVTILVSMLRPATRMNFQDFLDALDAGARSSVPVALACAAVGPIVGVASITGFGLSMAYTIVSLGGTSLLFTLMFTMLTCIILGMGLPSIPAYLITATMAAPALVQLGIEPIVAHLFVFYFAMFANITPPVALASFAAAGISGGNAMRTGFESMKLSMAGFIVPYMFVYNKALLLQGTSLAEGIMVTITAIIGVVMLGSAAEGYFFARMPLPLRVVLFAAALMLISANMLQDVVGLAVIAVVLMLQWTKAKKEKQQEPLSA</sequence>
<dbReference type="NCBIfam" id="TIGR02123">
    <property type="entry name" value="TRAP_fused"/>
    <property type="match status" value="1"/>
</dbReference>
<keyword evidence="1" id="KW-1133">Transmembrane helix</keyword>
<feature type="transmembrane region" description="Helical" evidence="1">
    <location>
        <begin position="633"/>
        <end position="660"/>
    </location>
</feature>
<feature type="transmembrane region" description="Helical" evidence="1">
    <location>
        <begin position="115"/>
        <end position="133"/>
    </location>
</feature>
<feature type="transmembrane region" description="Helical" evidence="1">
    <location>
        <begin position="215"/>
        <end position="236"/>
    </location>
</feature>
<feature type="domain" description="TRAP C4-dicarboxylate transport system permease DctM subunit" evidence="2">
    <location>
        <begin position="157"/>
        <end position="592"/>
    </location>
</feature>
<dbReference type="Proteomes" id="UP001158066">
    <property type="component" value="Unassembled WGS sequence"/>
</dbReference>
<evidence type="ECO:0000313" key="3">
    <source>
        <dbReference type="EMBL" id="SMP60024.1"/>
    </source>
</evidence>
<dbReference type="AlphaFoldDB" id="A0AA45WXL8"/>
<feature type="transmembrane region" description="Helical" evidence="1">
    <location>
        <begin position="531"/>
        <end position="556"/>
    </location>
</feature>
<feature type="transmembrane region" description="Helical" evidence="1">
    <location>
        <begin position="169"/>
        <end position="186"/>
    </location>
</feature>
<evidence type="ECO:0000256" key="1">
    <source>
        <dbReference type="SAM" id="Phobius"/>
    </source>
</evidence>
<dbReference type="EMBL" id="FXUF01000008">
    <property type="protein sequence ID" value="SMP60024.1"/>
    <property type="molecule type" value="Genomic_DNA"/>
</dbReference>
<feature type="transmembrane region" description="Helical" evidence="1">
    <location>
        <begin position="386"/>
        <end position="402"/>
    </location>
</feature>
<feature type="transmembrane region" description="Helical" evidence="1">
    <location>
        <begin position="568"/>
        <end position="587"/>
    </location>
</feature>
<keyword evidence="4" id="KW-1185">Reference proteome</keyword>
<gene>
    <name evidence="3" type="ORF">SAMN06296020_10836</name>
</gene>
<reference evidence="3" key="1">
    <citation type="submission" date="2017-05" db="EMBL/GenBank/DDBJ databases">
        <authorList>
            <person name="Varghese N."/>
            <person name="Submissions S."/>
        </authorList>
    </citation>
    <scope>NUCLEOTIDE SEQUENCE</scope>
    <source>
        <strain evidence="3">Su22</strain>
    </source>
</reference>
<feature type="transmembrane region" description="Helical" evidence="1">
    <location>
        <begin position="339"/>
        <end position="359"/>
    </location>
</feature>
<evidence type="ECO:0000259" key="2">
    <source>
        <dbReference type="Pfam" id="PF06808"/>
    </source>
</evidence>
<feature type="transmembrane region" description="Helical" evidence="1">
    <location>
        <begin position="447"/>
        <end position="470"/>
    </location>
</feature>
<feature type="transmembrane region" description="Helical" evidence="1">
    <location>
        <begin position="58"/>
        <end position="78"/>
    </location>
</feature>
<comment type="caution">
    <text evidence="3">The sequence shown here is derived from an EMBL/GenBank/DDBJ whole genome shotgun (WGS) entry which is preliminary data.</text>
</comment>
<feature type="transmembrane region" description="Helical" evidence="1">
    <location>
        <begin position="145"/>
        <end position="162"/>
    </location>
</feature>
<protein>
    <submittedName>
        <fullName evidence="3">TRAP transporter, 4TM/12TM fusion protein</fullName>
    </submittedName>
</protein>
<feature type="transmembrane region" description="Helical" evidence="1">
    <location>
        <begin position="599"/>
        <end position="621"/>
    </location>
</feature>
<organism evidence="3 4">
    <name type="scientific">Anoxynatronum buryatiense</name>
    <dbReference type="NCBI Taxonomy" id="489973"/>
    <lineage>
        <taxon>Bacteria</taxon>
        <taxon>Bacillati</taxon>
        <taxon>Bacillota</taxon>
        <taxon>Clostridia</taxon>
        <taxon>Eubacteriales</taxon>
        <taxon>Clostridiaceae</taxon>
        <taxon>Anoxynatronum</taxon>
    </lineage>
</organism>
<dbReference type="RefSeq" id="WP_283409527.1">
    <property type="nucleotide sequence ID" value="NZ_FXUF01000008.1"/>
</dbReference>
<dbReference type="Pfam" id="PF06808">
    <property type="entry name" value="DctM"/>
    <property type="match status" value="1"/>
</dbReference>
<dbReference type="PANTHER" id="PTHR43849">
    <property type="entry name" value="BLL3936 PROTEIN"/>
    <property type="match status" value="1"/>
</dbReference>
<dbReference type="PANTHER" id="PTHR43849:SF2">
    <property type="entry name" value="BLL3936 PROTEIN"/>
    <property type="match status" value="1"/>
</dbReference>
<evidence type="ECO:0000313" key="4">
    <source>
        <dbReference type="Proteomes" id="UP001158066"/>
    </source>
</evidence>
<accession>A0AA45WXL8</accession>
<name>A0AA45WXL8_9CLOT</name>
<keyword evidence="1" id="KW-0812">Transmembrane</keyword>
<dbReference type="InterPro" id="IPR010656">
    <property type="entry name" value="DctM"/>
</dbReference>
<keyword evidence="1" id="KW-0472">Membrane</keyword>